<sequence length="739" mass="84278">FVKDALCGHHFLTGYGSAHIRNSKWAKRCLLVSSSWVWYIVLLLTVLLHCVLILFEPIQMLLKTGTLSPLALYGGIACTLVYVFDLTIIMVHFTRKHFFRFHHNKGLLVVVCCMVLDYIIYGLSGGLVFRLLRPCIWMLRSRATRGIGAVMMLILPDFMRFLLLIALCDIFFAAIGCHLFMDIYNNKTDPALLRQENGIYVGSFNNIGVAALRMFVLLTTSNYPRFAVPAYHADGSNMMFFGFAIMSGNFLLFSILVARIYDYYKIANKVRAKEERFQERQCLVKAFEILDPEGTGVMTLETWKRLYPFLVESKVEPNEVEVTSRFMKFKESSKNTERTNVTLLEFFSTVEILRSSVERKPPIQRRQGFIAPISYPREICMKLASSKYMVYFVKILHLVFLLLYAVVWYKMPAVVLWSIFYVQFFILILLVFDNVIKCVAHGRMYLVWTNLLDVSLLLVSLCSYIYVGATDDTLALRMWAKTVVFAAILLKYLAVVSPPAFLWLWLREMILPVSVLTSLIAIIAFVWAVLGMELYGHLGEPSDFKALCGYGFGDLRCALLTIFQLVIGSIWHRLMNRVIAATSYWSALYFVSFYTLMQLLVLNVVVAIIVELTAIIQAVQTPTSNKVSPSSLMGSPTHNLNRAVGTTIKVLQPICPVPDVMNIVKNQRSCKRISTETSFIDNEYNDESTMDGSEKVEAKQNDLSDWRRQISGEMTLLDANELIKLSQMAKCAQRLKHQT</sequence>
<proteinExistence type="predicted"/>
<dbReference type="GO" id="GO:0005216">
    <property type="term" value="F:monoatomic ion channel activity"/>
    <property type="evidence" value="ECO:0007669"/>
    <property type="project" value="InterPro"/>
</dbReference>
<organism evidence="7 8">
    <name type="scientific">Owenia fusiformis</name>
    <name type="common">Polychaete worm</name>
    <dbReference type="NCBI Taxonomy" id="6347"/>
    <lineage>
        <taxon>Eukaryota</taxon>
        <taxon>Metazoa</taxon>
        <taxon>Spiralia</taxon>
        <taxon>Lophotrochozoa</taxon>
        <taxon>Annelida</taxon>
        <taxon>Polychaeta</taxon>
        <taxon>Sedentaria</taxon>
        <taxon>Canalipalpata</taxon>
        <taxon>Sabellida</taxon>
        <taxon>Oweniida</taxon>
        <taxon>Oweniidae</taxon>
        <taxon>Owenia</taxon>
    </lineage>
</organism>
<evidence type="ECO:0000259" key="6">
    <source>
        <dbReference type="Pfam" id="PF00520"/>
    </source>
</evidence>
<feature type="transmembrane region" description="Helical" evidence="5">
    <location>
        <begin position="161"/>
        <end position="185"/>
    </location>
</feature>
<dbReference type="PANTHER" id="PTHR46726:SF2">
    <property type="entry name" value="SH3 DOMAIN-CONTAINING PROTEIN"/>
    <property type="match status" value="1"/>
</dbReference>
<comment type="caution">
    <text evidence="7">The sequence shown here is derived from an EMBL/GenBank/DDBJ whole genome shotgun (WGS) entry which is preliminary data.</text>
</comment>
<feature type="domain" description="Ion transport" evidence="6">
    <location>
        <begin position="387"/>
        <end position="613"/>
    </location>
</feature>
<dbReference type="Proteomes" id="UP000749559">
    <property type="component" value="Unassembled WGS sequence"/>
</dbReference>
<dbReference type="Gene3D" id="1.10.287.70">
    <property type="match status" value="2"/>
</dbReference>
<feature type="transmembrane region" description="Helical" evidence="5">
    <location>
        <begin position="414"/>
        <end position="432"/>
    </location>
</feature>
<feature type="transmembrane region" description="Helical" evidence="5">
    <location>
        <begin position="388"/>
        <end position="408"/>
    </location>
</feature>
<dbReference type="GO" id="GO:0016020">
    <property type="term" value="C:membrane"/>
    <property type="evidence" value="ECO:0007669"/>
    <property type="project" value="UniProtKB-SubCell"/>
</dbReference>
<dbReference type="InterPro" id="IPR005821">
    <property type="entry name" value="Ion_trans_dom"/>
</dbReference>
<feature type="transmembrane region" description="Helical" evidence="5">
    <location>
        <begin position="584"/>
        <end position="610"/>
    </location>
</feature>
<dbReference type="SUPFAM" id="SSF81324">
    <property type="entry name" value="Voltage-gated potassium channels"/>
    <property type="match status" value="1"/>
</dbReference>
<feature type="transmembrane region" description="Helical" evidence="5">
    <location>
        <begin position="509"/>
        <end position="530"/>
    </location>
</feature>
<comment type="subcellular location">
    <subcellularLocation>
        <location evidence="1">Membrane</location>
        <topology evidence="1">Multi-pass membrane protein</topology>
    </subcellularLocation>
</comment>
<feature type="transmembrane region" description="Helical" evidence="5">
    <location>
        <begin position="550"/>
        <end position="572"/>
    </location>
</feature>
<feature type="transmembrane region" description="Helical" evidence="5">
    <location>
        <begin position="444"/>
        <end position="466"/>
    </location>
</feature>
<feature type="transmembrane region" description="Helical" evidence="5">
    <location>
        <begin position="238"/>
        <end position="261"/>
    </location>
</feature>
<evidence type="ECO:0000256" key="4">
    <source>
        <dbReference type="ARBA" id="ARBA00023136"/>
    </source>
</evidence>
<keyword evidence="8" id="KW-1185">Reference proteome</keyword>
<feature type="domain" description="Ion transport" evidence="6">
    <location>
        <begin position="37"/>
        <end position="265"/>
    </location>
</feature>
<feature type="transmembrane region" description="Helical" evidence="5">
    <location>
        <begin position="70"/>
        <end position="94"/>
    </location>
</feature>
<dbReference type="AlphaFoldDB" id="A0A8S4Q9A5"/>
<evidence type="ECO:0000256" key="5">
    <source>
        <dbReference type="SAM" id="Phobius"/>
    </source>
</evidence>
<keyword evidence="4 5" id="KW-0472">Membrane</keyword>
<gene>
    <name evidence="7" type="ORF">OFUS_LOCUS24332</name>
</gene>
<accession>A0A8S4Q9A5</accession>
<keyword evidence="3 5" id="KW-1133">Transmembrane helix</keyword>
<feature type="transmembrane region" description="Helical" evidence="5">
    <location>
        <begin position="478"/>
        <end position="497"/>
    </location>
</feature>
<keyword evidence="2 5" id="KW-0812">Transmembrane</keyword>
<evidence type="ECO:0000256" key="3">
    <source>
        <dbReference type="ARBA" id="ARBA00022989"/>
    </source>
</evidence>
<evidence type="ECO:0000256" key="1">
    <source>
        <dbReference type="ARBA" id="ARBA00004141"/>
    </source>
</evidence>
<evidence type="ECO:0000313" key="8">
    <source>
        <dbReference type="Proteomes" id="UP000749559"/>
    </source>
</evidence>
<feature type="transmembrane region" description="Helical" evidence="5">
    <location>
        <begin position="106"/>
        <end position="132"/>
    </location>
</feature>
<feature type="transmembrane region" description="Helical" evidence="5">
    <location>
        <begin position="36"/>
        <end position="58"/>
    </location>
</feature>
<evidence type="ECO:0000313" key="7">
    <source>
        <dbReference type="EMBL" id="CAH1800448.1"/>
    </source>
</evidence>
<dbReference type="Pfam" id="PF00520">
    <property type="entry name" value="Ion_trans"/>
    <property type="match status" value="2"/>
</dbReference>
<feature type="non-terminal residue" evidence="7">
    <location>
        <position position="1"/>
    </location>
</feature>
<dbReference type="EMBL" id="CAIIXF020000012">
    <property type="protein sequence ID" value="CAH1800448.1"/>
    <property type="molecule type" value="Genomic_DNA"/>
</dbReference>
<evidence type="ECO:0000256" key="2">
    <source>
        <dbReference type="ARBA" id="ARBA00022692"/>
    </source>
</evidence>
<protein>
    <recommendedName>
        <fullName evidence="6">Ion transport domain-containing protein</fullName>
    </recommendedName>
</protein>
<reference evidence="7" key="1">
    <citation type="submission" date="2022-03" db="EMBL/GenBank/DDBJ databases">
        <authorList>
            <person name="Martin C."/>
        </authorList>
    </citation>
    <scope>NUCLEOTIDE SEQUENCE</scope>
</reference>
<name>A0A8S4Q9A5_OWEFU</name>
<dbReference type="PANTHER" id="PTHR46726">
    <property type="entry name" value="TWO PORE CHANNEL 3"/>
    <property type="match status" value="1"/>
</dbReference>
<feature type="transmembrane region" description="Helical" evidence="5">
    <location>
        <begin position="197"/>
        <end position="218"/>
    </location>
</feature>
<dbReference type="OrthoDB" id="416585at2759"/>